<proteinExistence type="inferred from homology"/>
<keyword evidence="5" id="KW-1185">Reference proteome</keyword>
<dbReference type="AlphaFoldDB" id="A0A9X7F894"/>
<keyword evidence="2" id="KW-0680">Restriction system</keyword>
<dbReference type="Gene3D" id="3.90.220.20">
    <property type="entry name" value="DNA methylase specificity domains"/>
    <property type="match status" value="2"/>
</dbReference>
<evidence type="ECO:0000256" key="2">
    <source>
        <dbReference type="ARBA" id="ARBA00022747"/>
    </source>
</evidence>
<reference evidence="4 5" key="2">
    <citation type="submission" date="2023-10" db="EMBL/GenBank/DDBJ databases">
        <authorList>
            <person name="Choi B."/>
        </authorList>
    </citation>
    <scope>NUCLEOTIDE SEQUENCE [LARGE SCALE GENOMIC DNA]</scope>
    <source>
        <strain evidence="4 5">UMB0023</strain>
    </source>
</reference>
<evidence type="ECO:0000256" key="1">
    <source>
        <dbReference type="ARBA" id="ARBA00010923"/>
    </source>
</evidence>
<dbReference type="EMBL" id="CP136962">
    <property type="protein sequence ID" value="WOS98813.1"/>
    <property type="molecule type" value="Genomic_DNA"/>
</dbReference>
<dbReference type="Proteomes" id="UP000234781">
    <property type="component" value="Chromosome"/>
</dbReference>
<accession>A0A9X7F894</accession>
<evidence type="ECO:0000313" key="5">
    <source>
        <dbReference type="Proteomes" id="UP000234781"/>
    </source>
</evidence>
<reference evidence="5" key="1">
    <citation type="submission" date="2017-12" db="EMBL/GenBank/DDBJ databases">
        <title>Phylogenetic diversity of female urinary microbiome.</title>
        <authorList>
            <person name="Thomas-White K."/>
            <person name="Wolfe A.J."/>
        </authorList>
    </citation>
    <scope>NUCLEOTIDE SEQUENCE [LARGE SCALE GENOMIC DNA]</scope>
    <source>
        <strain evidence="5">UMB0023</strain>
    </source>
</reference>
<comment type="similarity">
    <text evidence="1">Belongs to the type-I restriction system S methylase family.</text>
</comment>
<dbReference type="GO" id="GO:0009307">
    <property type="term" value="P:DNA restriction-modification system"/>
    <property type="evidence" value="ECO:0007669"/>
    <property type="project" value="UniProtKB-KW"/>
</dbReference>
<dbReference type="SUPFAM" id="SSF116734">
    <property type="entry name" value="DNA methylase specificity domain"/>
    <property type="match status" value="2"/>
</dbReference>
<dbReference type="RefSeq" id="WP_101755439.1">
    <property type="nucleotide sequence ID" value="NZ_CP136962.1"/>
</dbReference>
<dbReference type="Pfam" id="PF01420">
    <property type="entry name" value="Methylase_S"/>
    <property type="match status" value="2"/>
</dbReference>
<organism evidence="4 5">
    <name type="scientific">Neisseria perflava</name>
    <dbReference type="NCBI Taxonomy" id="33053"/>
    <lineage>
        <taxon>Bacteria</taxon>
        <taxon>Pseudomonadati</taxon>
        <taxon>Pseudomonadota</taxon>
        <taxon>Betaproteobacteria</taxon>
        <taxon>Neisseriales</taxon>
        <taxon>Neisseriaceae</taxon>
        <taxon>Neisseria</taxon>
    </lineage>
</organism>
<evidence type="ECO:0000313" key="4">
    <source>
        <dbReference type="EMBL" id="WOS98813.1"/>
    </source>
</evidence>
<evidence type="ECO:0000256" key="3">
    <source>
        <dbReference type="ARBA" id="ARBA00023125"/>
    </source>
</evidence>
<protein>
    <submittedName>
        <fullName evidence="4">Restriction endonuclease subunit S</fullName>
        <ecNumber evidence="4">3.1.21.-</ecNumber>
    </submittedName>
</protein>
<keyword evidence="4" id="KW-0378">Hydrolase</keyword>
<dbReference type="EC" id="3.1.21.-" evidence="4"/>
<name>A0A9X7F894_NEIPE</name>
<gene>
    <name evidence="4" type="ORF">CYJ98_003915</name>
</gene>
<dbReference type="GO" id="GO:0016787">
    <property type="term" value="F:hydrolase activity"/>
    <property type="evidence" value="ECO:0007669"/>
    <property type="project" value="UniProtKB-KW"/>
</dbReference>
<dbReference type="InterPro" id="IPR044946">
    <property type="entry name" value="Restrct_endonuc_typeI_TRD_sf"/>
</dbReference>
<dbReference type="GO" id="GO:0003677">
    <property type="term" value="F:DNA binding"/>
    <property type="evidence" value="ECO:0007669"/>
    <property type="project" value="UniProtKB-KW"/>
</dbReference>
<dbReference type="InterPro" id="IPR000055">
    <property type="entry name" value="Restrct_endonuc_typeI_TRD"/>
</dbReference>
<dbReference type="PANTHER" id="PTHR30408:SF13">
    <property type="entry name" value="TYPE I RESTRICTION ENZYME HINDI SPECIFICITY SUBUNIT"/>
    <property type="match status" value="1"/>
</dbReference>
<dbReference type="PANTHER" id="PTHR30408">
    <property type="entry name" value="TYPE-1 RESTRICTION ENZYME ECOKI SPECIFICITY PROTEIN"/>
    <property type="match status" value="1"/>
</dbReference>
<dbReference type="InterPro" id="IPR052021">
    <property type="entry name" value="Type-I_RS_S_subunit"/>
</dbReference>
<keyword evidence="3" id="KW-0238">DNA-binding</keyword>
<dbReference type="GO" id="GO:0004519">
    <property type="term" value="F:endonuclease activity"/>
    <property type="evidence" value="ECO:0007669"/>
    <property type="project" value="UniProtKB-KW"/>
</dbReference>
<dbReference type="CDD" id="cd17273">
    <property type="entry name" value="RMtype1_S_EcoJA69PI-TRD1-CR1_like"/>
    <property type="match status" value="1"/>
</dbReference>
<dbReference type="CDD" id="cd17246">
    <property type="entry name" value="RMtype1_S_SonII-TRD2-CR2_like"/>
    <property type="match status" value="1"/>
</dbReference>
<keyword evidence="4" id="KW-0255">Endonuclease</keyword>
<keyword evidence="4" id="KW-0540">Nuclease</keyword>
<dbReference type="REBASE" id="772674">
    <property type="entry name" value="S.Npe3ORF3910P"/>
</dbReference>
<dbReference type="Gene3D" id="1.10.287.1120">
    <property type="entry name" value="Bipartite methylase S protein"/>
    <property type="match status" value="1"/>
</dbReference>
<sequence length="405" mass="45077">MNKQQEPRLRFKGFTGAWEDRILGKVSDVRDGTHDSPIYQNQGIPLVTSKNLTENGLDFSNVSLISQEDYEEINKRSKVESGDILLGLIGTIGKPVLVKAGGYAIKNVGLIKELLEVKNEFLLPLLQSNIFETYVSRKNTGNTQKFLALDGLRSFEFLAPSLPEQTHLGLFFRRLDNQIAESRAVLEKSRQLKKAMLAKMFPTNGEKIPEIRFKGFDGEWESRKLGIEVEIIGGGTPDTTNSAYWNGDIDWYSPTEIGEAAYANGSVKKITLLGLQKSSAQILPANRTVLFTSRASIGDMAILTRDGATNQGFQSFVVGERLDVYFLYTMGFKIKDYALKNASGSTFLEISKNTLSQMEFFAPSLKEQTAIGNFFRQLDETIALQSAEVEKLNQLKKGLLAAMLV</sequence>